<proteinExistence type="predicted"/>
<sequence length="180" mass="20142">MEPHLEQQKAQRLKMRLILLSSLLLLGTFLANGKDADPEGQVLNSVLITLMKLQREFTDLYHAFLTVHKARSFGSGSERLYVSNKEIKSFEDLKVICKQAGGQIPSPQLENQNKAFANVLERHDKEAFLVVGDSANFTNWAAGQPNKADGTCVKADTHGFWHSASCDDNLLVVCEFYFIL</sequence>
<dbReference type="PROSITE" id="PS00615">
    <property type="entry name" value="C_TYPE_LECTIN_1"/>
    <property type="match status" value="1"/>
</dbReference>
<dbReference type="EMBL" id="JAOTOJ010000005">
    <property type="protein sequence ID" value="KAK9400463.1"/>
    <property type="molecule type" value="Genomic_DNA"/>
</dbReference>
<feature type="domain" description="C-type lectin" evidence="5">
    <location>
        <begin position="132"/>
        <end position="175"/>
    </location>
</feature>
<dbReference type="InterPro" id="IPR018378">
    <property type="entry name" value="C-type_lectin_CS"/>
</dbReference>
<keyword evidence="7" id="KW-1185">Reference proteome</keyword>
<feature type="chain" id="PRO_5043508649" evidence="4">
    <location>
        <begin position="34"/>
        <end position="180"/>
    </location>
</feature>
<dbReference type="Gene3D" id="3.10.100.10">
    <property type="entry name" value="Mannose-Binding Protein A, subunit A"/>
    <property type="match status" value="1"/>
</dbReference>
<dbReference type="PROSITE" id="PS50041">
    <property type="entry name" value="C_TYPE_LECTIN_2"/>
    <property type="match status" value="1"/>
</dbReference>
<dbReference type="GO" id="GO:0005576">
    <property type="term" value="C:extracellular region"/>
    <property type="evidence" value="ECO:0007669"/>
    <property type="project" value="UniProtKB-SubCell"/>
</dbReference>
<dbReference type="AlphaFoldDB" id="A0AAW1BER9"/>
<dbReference type="Proteomes" id="UP001474421">
    <property type="component" value="Unassembled WGS sequence"/>
</dbReference>
<dbReference type="InterPro" id="IPR001304">
    <property type="entry name" value="C-type_lectin-like"/>
</dbReference>
<comment type="caution">
    <text evidence="6">The sequence shown here is derived from an EMBL/GenBank/DDBJ whole genome shotgun (WGS) entry which is preliminary data.</text>
</comment>
<evidence type="ECO:0000313" key="7">
    <source>
        <dbReference type="Proteomes" id="UP001474421"/>
    </source>
</evidence>
<dbReference type="InterPro" id="IPR016186">
    <property type="entry name" value="C-type_lectin-like/link_sf"/>
</dbReference>
<keyword evidence="3" id="KW-1015">Disulfide bond</keyword>
<dbReference type="Pfam" id="PF00059">
    <property type="entry name" value="Lectin_C"/>
    <property type="match status" value="1"/>
</dbReference>
<dbReference type="GO" id="GO:0019834">
    <property type="term" value="F:phospholipase A2 inhibitor activity"/>
    <property type="evidence" value="ECO:0007669"/>
    <property type="project" value="UniProtKB-KW"/>
</dbReference>
<evidence type="ECO:0000256" key="2">
    <source>
        <dbReference type="ARBA" id="ARBA00022525"/>
    </source>
</evidence>
<dbReference type="SUPFAM" id="SSF56436">
    <property type="entry name" value="C-type lectin-like"/>
    <property type="match status" value="1"/>
</dbReference>
<evidence type="ECO:0000256" key="1">
    <source>
        <dbReference type="ARBA" id="ARBA00004613"/>
    </source>
</evidence>
<evidence type="ECO:0000313" key="6">
    <source>
        <dbReference type="EMBL" id="KAK9400463.1"/>
    </source>
</evidence>
<evidence type="ECO:0000256" key="3">
    <source>
        <dbReference type="ARBA" id="ARBA00023157"/>
    </source>
</evidence>
<reference evidence="6 7" key="1">
    <citation type="journal article" date="2024" name="Proc. Natl. Acad. Sci. U.S.A.">
        <title>The genetic regulatory architecture and epigenomic basis for age-related changes in rattlesnake venom.</title>
        <authorList>
            <person name="Hogan M.P."/>
            <person name="Holding M.L."/>
            <person name="Nystrom G.S."/>
            <person name="Colston T.J."/>
            <person name="Bartlett D.A."/>
            <person name="Mason A.J."/>
            <person name="Ellsworth S.A."/>
            <person name="Rautsaw R.M."/>
            <person name="Lawrence K.C."/>
            <person name="Strickland J.L."/>
            <person name="He B."/>
            <person name="Fraser P."/>
            <person name="Margres M.J."/>
            <person name="Gilbert D.M."/>
            <person name="Gibbs H.L."/>
            <person name="Parkinson C.L."/>
            <person name="Rokyta D.R."/>
        </authorList>
    </citation>
    <scope>NUCLEOTIDE SEQUENCE [LARGE SCALE GENOMIC DNA]</scope>
    <source>
        <strain evidence="6">DRR0105</strain>
    </source>
</reference>
<name>A0AAW1BER9_CROAD</name>
<organism evidence="6 7">
    <name type="scientific">Crotalus adamanteus</name>
    <name type="common">Eastern diamondback rattlesnake</name>
    <dbReference type="NCBI Taxonomy" id="8729"/>
    <lineage>
        <taxon>Eukaryota</taxon>
        <taxon>Metazoa</taxon>
        <taxon>Chordata</taxon>
        <taxon>Craniata</taxon>
        <taxon>Vertebrata</taxon>
        <taxon>Euteleostomi</taxon>
        <taxon>Lepidosauria</taxon>
        <taxon>Squamata</taxon>
        <taxon>Bifurcata</taxon>
        <taxon>Unidentata</taxon>
        <taxon>Episquamata</taxon>
        <taxon>Toxicofera</taxon>
        <taxon>Serpentes</taxon>
        <taxon>Colubroidea</taxon>
        <taxon>Viperidae</taxon>
        <taxon>Crotalinae</taxon>
        <taxon>Crotalus</taxon>
    </lineage>
</organism>
<dbReference type="InterPro" id="IPR016187">
    <property type="entry name" value="CTDL_fold"/>
</dbReference>
<keyword evidence="6" id="KW-0593">Phospholipase A2 inhibitor</keyword>
<evidence type="ECO:0000256" key="4">
    <source>
        <dbReference type="SAM" id="SignalP"/>
    </source>
</evidence>
<keyword evidence="4" id="KW-0732">Signal</keyword>
<protein>
    <submittedName>
        <fullName evidence="6">Phospholipase A2 inhibitor subunit A</fullName>
    </submittedName>
</protein>
<gene>
    <name evidence="6" type="ORF">NXF25_011177</name>
</gene>
<feature type="signal peptide" evidence="4">
    <location>
        <begin position="1"/>
        <end position="33"/>
    </location>
</feature>
<keyword evidence="2" id="KW-0964">Secreted</keyword>
<comment type="subcellular location">
    <subcellularLocation>
        <location evidence="1">Secreted</location>
    </subcellularLocation>
</comment>
<accession>A0AAW1BER9</accession>
<evidence type="ECO:0000259" key="5">
    <source>
        <dbReference type="PROSITE" id="PS50041"/>
    </source>
</evidence>